<evidence type="ECO:0000256" key="18">
    <source>
        <dbReference type="SAM" id="Phobius"/>
    </source>
</evidence>
<gene>
    <name evidence="20" type="ORF">A2943_01970</name>
</gene>
<name>A0A1F4XGR4_9BACT</name>
<keyword evidence="5" id="KW-0813">Transport</keyword>
<evidence type="ECO:0000313" key="21">
    <source>
        <dbReference type="Proteomes" id="UP000176185"/>
    </source>
</evidence>
<dbReference type="EMBL" id="MEWX01000013">
    <property type="protein sequence ID" value="OGC80881.1"/>
    <property type="molecule type" value="Genomic_DNA"/>
</dbReference>
<accession>A0A1F4XGR4</accession>
<feature type="transmembrane region" description="Helical" evidence="18">
    <location>
        <begin position="101"/>
        <end position="120"/>
    </location>
</feature>
<keyword evidence="7 17" id="KW-0812">Transmembrane</keyword>
<comment type="caution">
    <text evidence="20">The sequence shown here is derived from an EMBL/GenBank/DDBJ whole genome shotgun (WGS) entry which is preliminary data.</text>
</comment>
<dbReference type="Pfam" id="PF00510">
    <property type="entry name" value="COX3"/>
    <property type="match status" value="1"/>
</dbReference>
<dbReference type="GO" id="GO:0009486">
    <property type="term" value="F:cytochrome bo3 ubiquinol oxidase activity"/>
    <property type="evidence" value="ECO:0007669"/>
    <property type="project" value="InterPro"/>
</dbReference>
<dbReference type="GO" id="GO:0004129">
    <property type="term" value="F:cytochrome-c oxidase activity"/>
    <property type="evidence" value="ECO:0007669"/>
    <property type="project" value="InterPro"/>
</dbReference>
<comment type="similarity">
    <text evidence="2 17">Belongs to the cytochrome c oxidase subunit 3 family.</text>
</comment>
<evidence type="ECO:0000256" key="1">
    <source>
        <dbReference type="ARBA" id="ARBA00004651"/>
    </source>
</evidence>
<dbReference type="FunFam" id="1.20.120.80:FF:000001">
    <property type="entry name" value="Cytochrome (Ubi)quinol oxidase subunit III"/>
    <property type="match status" value="1"/>
</dbReference>
<evidence type="ECO:0000256" key="11">
    <source>
        <dbReference type="ARBA" id="ARBA00023136"/>
    </source>
</evidence>
<dbReference type="NCBIfam" id="TIGR02842">
    <property type="entry name" value="CyoC"/>
    <property type="match status" value="1"/>
</dbReference>
<dbReference type="InterPro" id="IPR035973">
    <property type="entry name" value="Cyt_c_oxidase_su3-like_sf"/>
</dbReference>
<dbReference type="InterPro" id="IPR033946">
    <property type="entry name" value="Ubiquinol_oxase_su3_dom"/>
</dbReference>
<dbReference type="InterPro" id="IPR000298">
    <property type="entry name" value="Cyt_c_oxidase-like_su3"/>
</dbReference>
<dbReference type="CDD" id="cd02863">
    <property type="entry name" value="Ubiquinol_oxidase_III"/>
    <property type="match status" value="1"/>
</dbReference>
<evidence type="ECO:0000256" key="2">
    <source>
        <dbReference type="ARBA" id="ARBA00010581"/>
    </source>
</evidence>
<dbReference type="Proteomes" id="UP000176185">
    <property type="component" value="Unassembled WGS sequence"/>
</dbReference>
<organism evidence="20 21">
    <name type="scientific">Candidatus Adlerbacteria bacterium RIFCSPLOWO2_01_FULL_51_16</name>
    <dbReference type="NCBI Taxonomy" id="1797243"/>
    <lineage>
        <taxon>Bacteria</taxon>
        <taxon>Candidatus Adleribacteriota</taxon>
    </lineage>
</organism>
<proteinExistence type="inferred from homology"/>
<evidence type="ECO:0000256" key="17">
    <source>
        <dbReference type="RuleBase" id="RU003376"/>
    </source>
</evidence>
<protein>
    <recommendedName>
        <fullName evidence="4">Cytochrome bo(3) ubiquinol oxidase subunit 3</fullName>
    </recommendedName>
    <alternativeName>
        <fullName evidence="15">Cytochrome o ubiquinol oxidase subunit 3</fullName>
    </alternativeName>
    <alternativeName>
        <fullName evidence="13">Oxidase bo(3) subunit 3</fullName>
    </alternativeName>
    <alternativeName>
        <fullName evidence="16">Ubiquinol oxidase polypeptide III</fullName>
    </alternativeName>
    <alternativeName>
        <fullName evidence="14">Ubiquinol oxidase subunit 3</fullName>
    </alternativeName>
</protein>
<dbReference type="STRING" id="1797243.A2943_01970"/>
<keyword evidence="9 18" id="KW-1133">Transmembrane helix</keyword>
<evidence type="ECO:0000256" key="3">
    <source>
        <dbReference type="ARBA" id="ARBA00011700"/>
    </source>
</evidence>
<sequence length="211" mass="23021">MTTHPSTSSGHVQEDKVVFGFWVYLMSDCVLFAGLFATYAVLQNATFGGPSIAELVSVPFVLTETMILLTSSFTVGLALLAAHRHSGTTTLRVGYGAGKKYLVLTLLAVTLLLGLAFLGMELKEFSHLLAEGNGPSRSAFLSSFFTLIGTHGLHVFFGSLWMLILMAHIVIKGLNPGTVRKLTMVSLFWHFLDIIWIFIFTIVYLMGALAL</sequence>
<dbReference type="InterPro" id="IPR013833">
    <property type="entry name" value="Cyt_c_oxidase_su3_a-hlx"/>
</dbReference>
<dbReference type="PROSITE" id="PS50253">
    <property type="entry name" value="COX3"/>
    <property type="match status" value="1"/>
</dbReference>
<evidence type="ECO:0000256" key="10">
    <source>
        <dbReference type="ARBA" id="ARBA00023002"/>
    </source>
</evidence>
<dbReference type="Gene3D" id="1.20.120.80">
    <property type="entry name" value="Cytochrome c oxidase, subunit III, four-helix bundle"/>
    <property type="match status" value="1"/>
</dbReference>
<dbReference type="InterPro" id="IPR014206">
    <property type="entry name" value="Cyt_c_ubiqinol_oxidase_su3"/>
</dbReference>
<dbReference type="PANTHER" id="PTHR11403:SF2">
    <property type="entry name" value="CYTOCHROME BO(3) UBIQUINOL OXIDASE SUBUNIT 3"/>
    <property type="match status" value="1"/>
</dbReference>
<comment type="function">
    <text evidence="12">Cytochrome bo(3) ubiquinol terminal oxidase is the component of the aerobic respiratory chain of E.coli that predominates when cells are grown at high aeration. Has proton pump activity across the membrane in addition to electron transfer, pumping 2 protons/electron.</text>
</comment>
<dbReference type="GO" id="GO:0019646">
    <property type="term" value="P:aerobic electron transport chain"/>
    <property type="evidence" value="ECO:0007669"/>
    <property type="project" value="InterPro"/>
</dbReference>
<comment type="subcellular location">
    <subcellularLocation>
        <location evidence="1 17">Cell membrane</location>
        <topology evidence="1 17">Multi-pass membrane protein</topology>
    </subcellularLocation>
</comment>
<evidence type="ECO:0000256" key="4">
    <source>
        <dbReference type="ARBA" id="ARBA00014687"/>
    </source>
</evidence>
<dbReference type="InterPro" id="IPR024791">
    <property type="entry name" value="Cyt_c/ubiquinol_Oxase_su3"/>
</dbReference>
<keyword evidence="6" id="KW-1003">Cell membrane</keyword>
<evidence type="ECO:0000256" key="5">
    <source>
        <dbReference type="ARBA" id="ARBA00022448"/>
    </source>
</evidence>
<feature type="domain" description="Heme-copper oxidase subunit III family profile" evidence="19">
    <location>
        <begin position="1"/>
        <end position="208"/>
    </location>
</feature>
<feature type="transmembrane region" description="Helical" evidence="18">
    <location>
        <begin position="140"/>
        <end position="166"/>
    </location>
</feature>
<evidence type="ECO:0000256" key="12">
    <source>
        <dbReference type="ARBA" id="ARBA00025694"/>
    </source>
</evidence>
<evidence type="ECO:0000259" key="19">
    <source>
        <dbReference type="PROSITE" id="PS50253"/>
    </source>
</evidence>
<reference evidence="20 21" key="1">
    <citation type="journal article" date="2016" name="Nat. Commun.">
        <title>Thousands of microbial genomes shed light on interconnected biogeochemical processes in an aquifer system.</title>
        <authorList>
            <person name="Anantharaman K."/>
            <person name="Brown C.T."/>
            <person name="Hug L.A."/>
            <person name="Sharon I."/>
            <person name="Castelle C.J."/>
            <person name="Probst A.J."/>
            <person name="Thomas B.C."/>
            <person name="Singh A."/>
            <person name="Wilkins M.J."/>
            <person name="Karaoz U."/>
            <person name="Brodie E.L."/>
            <person name="Williams K.H."/>
            <person name="Hubbard S.S."/>
            <person name="Banfield J.F."/>
        </authorList>
    </citation>
    <scope>NUCLEOTIDE SEQUENCE [LARGE SCALE GENOMIC DNA]</scope>
</reference>
<keyword evidence="10" id="KW-0560">Oxidoreductase</keyword>
<keyword evidence="11 18" id="KW-0472">Membrane</keyword>
<dbReference type="AlphaFoldDB" id="A0A1F4XGR4"/>
<evidence type="ECO:0000256" key="15">
    <source>
        <dbReference type="ARBA" id="ARBA00032189"/>
    </source>
</evidence>
<dbReference type="GO" id="GO:0005886">
    <property type="term" value="C:plasma membrane"/>
    <property type="evidence" value="ECO:0007669"/>
    <property type="project" value="UniProtKB-SubCell"/>
</dbReference>
<feature type="transmembrane region" description="Helical" evidence="18">
    <location>
        <begin position="60"/>
        <end position="80"/>
    </location>
</feature>
<comment type="subunit">
    <text evidence="3">Heterooctamer of two A chains, two B chains, two C chains and two D chains.</text>
</comment>
<evidence type="ECO:0000256" key="8">
    <source>
        <dbReference type="ARBA" id="ARBA00022982"/>
    </source>
</evidence>
<evidence type="ECO:0000256" key="6">
    <source>
        <dbReference type="ARBA" id="ARBA00022475"/>
    </source>
</evidence>
<evidence type="ECO:0000256" key="16">
    <source>
        <dbReference type="ARBA" id="ARBA00032717"/>
    </source>
</evidence>
<feature type="transmembrane region" description="Helical" evidence="18">
    <location>
        <begin position="21"/>
        <end position="40"/>
    </location>
</feature>
<evidence type="ECO:0000256" key="14">
    <source>
        <dbReference type="ARBA" id="ARBA00031884"/>
    </source>
</evidence>
<evidence type="ECO:0000256" key="13">
    <source>
        <dbReference type="ARBA" id="ARBA00030072"/>
    </source>
</evidence>
<dbReference type="PANTHER" id="PTHR11403">
    <property type="entry name" value="CYTOCHROME C OXIDASE SUBUNIT III"/>
    <property type="match status" value="1"/>
</dbReference>
<evidence type="ECO:0000256" key="7">
    <source>
        <dbReference type="ARBA" id="ARBA00022692"/>
    </source>
</evidence>
<dbReference type="SUPFAM" id="SSF81452">
    <property type="entry name" value="Cytochrome c oxidase subunit III-like"/>
    <property type="match status" value="1"/>
</dbReference>
<feature type="transmembrane region" description="Helical" evidence="18">
    <location>
        <begin position="187"/>
        <end position="210"/>
    </location>
</feature>
<evidence type="ECO:0000313" key="20">
    <source>
        <dbReference type="EMBL" id="OGC80881.1"/>
    </source>
</evidence>
<evidence type="ECO:0000256" key="9">
    <source>
        <dbReference type="ARBA" id="ARBA00022989"/>
    </source>
</evidence>
<keyword evidence="8" id="KW-0249">Electron transport</keyword>